<dbReference type="RefSeq" id="WP_212683027.1">
    <property type="nucleotide sequence ID" value="NZ_JAGSPM010000002.1"/>
</dbReference>
<protein>
    <submittedName>
        <fullName evidence="1">Uncharacterized protein</fullName>
    </submittedName>
</protein>
<evidence type="ECO:0000313" key="2">
    <source>
        <dbReference type="Proteomes" id="UP000680158"/>
    </source>
</evidence>
<dbReference type="Proteomes" id="UP000680158">
    <property type="component" value="Unassembled WGS sequence"/>
</dbReference>
<name>A0A941DBH0_9BURK</name>
<dbReference type="AlphaFoldDB" id="A0A941DBH0"/>
<reference evidence="1 2" key="1">
    <citation type="submission" date="2021-04" db="EMBL/GenBank/DDBJ databases">
        <title>novel species isolated from subtropical streams in China.</title>
        <authorList>
            <person name="Lu H."/>
        </authorList>
    </citation>
    <scope>NUCLEOTIDE SEQUENCE [LARGE SCALE GENOMIC DNA]</scope>
    <source>
        <strain evidence="1 2">BYS107W</strain>
    </source>
</reference>
<evidence type="ECO:0000313" key="1">
    <source>
        <dbReference type="EMBL" id="MBR7745619.1"/>
    </source>
</evidence>
<sequence length="332" mass="35680">MSHLVRQFEASRPMQQLPLFRLLGLLAAQTRRAVLCGFAVLTLSACSTMQNGGAPAPAFSYDEDLKALETMYQTAAKLSTYGSNPTAQQRNEFINGRLALYNIRYQRFVRDLGVDKQHLDAGTDGVLIGLNLASAATGAMRAKTNIALAAAGITGGKATIDKYFYFDKTIPALVATMNAQRKQVLIEILKGSAKSIEDYPLTRALDDLNAYEMAGTLIGAIDAIQVDSFNKDKQATQNIRELSVPTEAQLAETKNLADALKTLAADTPENLQKINAVLSKVTGAPATYTDFATAKSAISREFRNSGSSKDSLWRDALTAAGIAVNSSEQGSK</sequence>
<keyword evidence="2" id="KW-1185">Reference proteome</keyword>
<dbReference type="EMBL" id="JAGSPM010000002">
    <property type="protein sequence ID" value="MBR7745619.1"/>
    <property type="molecule type" value="Genomic_DNA"/>
</dbReference>
<comment type="caution">
    <text evidence="1">The sequence shown here is derived from an EMBL/GenBank/DDBJ whole genome shotgun (WGS) entry which is preliminary data.</text>
</comment>
<gene>
    <name evidence="1" type="ORF">KDM92_03440</name>
</gene>
<organism evidence="1 2">
    <name type="scientific">Undibacterium baiyunense</name>
    <dbReference type="NCBI Taxonomy" id="2828731"/>
    <lineage>
        <taxon>Bacteria</taxon>
        <taxon>Pseudomonadati</taxon>
        <taxon>Pseudomonadota</taxon>
        <taxon>Betaproteobacteria</taxon>
        <taxon>Burkholderiales</taxon>
        <taxon>Oxalobacteraceae</taxon>
        <taxon>Undibacterium</taxon>
    </lineage>
</organism>
<accession>A0A941DBH0</accession>
<proteinExistence type="predicted"/>